<evidence type="ECO:0000313" key="9">
    <source>
        <dbReference type="EMBL" id="TLE01135.1"/>
    </source>
</evidence>
<evidence type="ECO:0000256" key="6">
    <source>
        <dbReference type="SAM" id="Phobius"/>
    </source>
</evidence>
<protein>
    <submittedName>
        <fullName evidence="8">RDD family protein</fullName>
    </submittedName>
</protein>
<dbReference type="AlphaFoldDB" id="A0A099TXT9"/>
<evidence type="ECO:0000313" key="10">
    <source>
        <dbReference type="Proteomes" id="UP000029922"/>
    </source>
</evidence>
<proteinExistence type="predicted"/>
<dbReference type="InterPro" id="IPR010432">
    <property type="entry name" value="RDD"/>
</dbReference>
<keyword evidence="4 6" id="KW-1133">Transmembrane helix</keyword>
<feature type="transmembrane region" description="Helical" evidence="6">
    <location>
        <begin position="89"/>
        <end position="114"/>
    </location>
</feature>
<sequence length="183" mass="21020">MDNLESNLYRENIRLAPLKLRVGAYLIDRLIIILVISSLFTDYQKKQLEEAYSTITQIYSSQYTDIRLDSNTDNSQILGKLRSSVNKSLIILLYYQLLCIGLEIIYGFLMLYFYGATLGQIVLNIKVVNIYDFDKPSLHQCMGRSIGKCLLGTTLYISFAIGFIDKWKRTLHDKLAKTIVIAK</sequence>
<evidence type="ECO:0000256" key="2">
    <source>
        <dbReference type="ARBA" id="ARBA00022475"/>
    </source>
</evidence>
<evidence type="ECO:0000256" key="5">
    <source>
        <dbReference type="ARBA" id="ARBA00023136"/>
    </source>
</evidence>
<accession>A0A099TXT9</accession>
<keyword evidence="5 6" id="KW-0472">Membrane</keyword>
<evidence type="ECO:0000313" key="8">
    <source>
        <dbReference type="EMBL" id="STQ86004.1"/>
    </source>
</evidence>
<keyword evidence="11" id="KW-1185">Reference proteome</keyword>
<dbReference type="PANTHER" id="PTHR36115:SF6">
    <property type="entry name" value="PROLINE-RICH ANTIGEN HOMOLOG"/>
    <property type="match status" value="1"/>
</dbReference>
<dbReference type="EMBL" id="UGJE01000002">
    <property type="protein sequence ID" value="STQ86004.1"/>
    <property type="molecule type" value="Genomic_DNA"/>
</dbReference>
<keyword evidence="2" id="KW-1003">Cell membrane</keyword>
<dbReference type="Proteomes" id="UP000029922">
    <property type="component" value="Unassembled WGS sequence"/>
</dbReference>
<dbReference type="RefSeq" id="WP_034558318.1">
    <property type="nucleotide sequence ID" value="NZ_FZML01000005.1"/>
</dbReference>
<evidence type="ECO:0000256" key="3">
    <source>
        <dbReference type="ARBA" id="ARBA00022692"/>
    </source>
</evidence>
<dbReference type="OrthoDB" id="5358104at2"/>
<name>A0A099TXT9_9HELI</name>
<dbReference type="GO" id="GO:0005886">
    <property type="term" value="C:plasma membrane"/>
    <property type="evidence" value="ECO:0007669"/>
    <property type="project" value="UniProtKB-SubCell"/>
</dbReference>
<organism evidence="8 11">
    <name type="scientific">Helicobacter muridarum</name>
    <dbReference type="NCBI Taxonomy" id="216"/>
    <lineage>
        <taxon>Bacteria</taxon>
        <taxon>Pseudomonadati</taxon>
        <taxon>Campylobacterota</taxon>
        <taxon>Epsilonproteobacteria</taxon>
        <taxon>Campylobacterales</taxon>
        <taxon>Helicobacteraceae</taxon>
        <taxon>Helicobacter</taxon>
    </lineage>
</organism>
<comment type="subcellular location">
    <subcellularLocation>
        <location evidence="1">Cell membrane</location>
        <topology evidence="1">Multi-pass membrane protein</topology>
    </subcellularLocation>
</comment>
<evidence type="ECO:0000256" key="4">
    <source>
        <dbReference type="ARBA" id="ARBA00022989"/>
    </source>
</evidence>
<reference evidence="9 10" key="1">
    <citation type="journal article" date="2014" name="Genome Announc.">
        <title>Draft genome sequences of eight enterohepatic helicobacter species isolated from both laboratory and wild rodents.</title>
        <authorList>
            <person name="Sheh A."/>
            <person name="Shen Z."/>
            <person name="Fox J.G."/>
        </authorList>
    </citation>
    <scope>NUCLEOTIDE SEQUENCE [LARGE SCALE GENOMIC DNA]</scope>
    <source>
        <strain evidence="9 10">ST1</strain>
    </source>
</reference>
<dbReference type="Proteomes" id="UP000255139">
    <property type="component" value="Unassembled WGS sequence"/>
</dbReference>
<feature type="domain" description="RDD" evidence="7">
    <location>
        <begin position="16"/>
        <end position="177"/>
    </location>
</feature>
<evidence type="ECO:0000256" key="1">
    <source>
        <dbReference type="ARBA" id="ARBA00004651"/>
    </source>
</evidence>
<gene>
    <name evidence="9" type="ORF">LS73_002350</name>
    <name evidence="8" type="ORF">NCTC12714_00794</name>
</gene>
<evidence type="ECO:0000313" key="11">
    <source>
        <dbReference type="Proteomes" id="UP000255139"/>
    </source>
</evidence>
<keyword evidence="3 6" id="KW-0812">Transmembrane</keyword>
<reference evidence="8 11" key="2">
    <citation type="submission" date="2018-06" db="EMBL/GenBank/DDBJ databases">
        <authorList>
            <consortium name="Pathogen Informatics"/>
            <person name="Doyle S."/>
        </authorList>
    </citation>
    <scope>NUCLEOTIDE SEQUENCE [LARGE SCALE GENOMIC DNA]</scope>
    <source>
        <strain evidence="8 11">NCTC12714</strain>
    </source>
</reference>
<dbReference type="Pfam" id="PF06271">
    <property type="entry name" value="RDD"/>
    <property type="match status" value="1"/>
</dbReference>
<dbReference type="PANTHER" id="PTHR36115">
    <property type="entry name" value="PROLINE-RICH ANTIGEN HOMOLOG-RELATED"/>
    <property type="match status" value="1"/>
</dbReference>
<evidence type="ECO:0000259" key="7">
    <source>
        <dbReference type="Pfam" id="PF06271"/>
    </source>
</evidence>
<feature type="transmembrane region" description="Helical" evidence="6">
    <location>
        <begin position="145"/>
        <end position="164"/>
    </location>
</feature>
<dbReference type="InterPro" id="IPR051791">
    <property type="entry name" value="Pra-immunoreactive"/>
</dbReference>
<dbReference type="STRING" id="216.LS73_06015"/>
<dbReference type="EMBL" id="JRPD02000003">
    <property type="protein sequence ID" value="TLE01135.1"/>
    <property type="molecule type" value="Genomic_DNA"/>
</dbReference>